<name>A0A9Q3WJW7_9RHOB</name>
<proteinExistence type="predicted"/>
<dbReference type="EMBL" id="JAGQAF010000003">
    <property type="protein sequence ID" value="MCE8536858.1"/>
    <property type="molecule type" value="Genomic_DNA"/>
</dbReference>
<protein>
    <submittedName>
        <fullName evidence="3">Ribbon-helix-helix domain-containing protein</fullName>
    </submittedName>
</protein>
<organism evidence="3 4">
    <name type="scientific">Ruegeria pomeroyi</name>
    <dbReference type="NCBI Taxonomy" id="89184"/>
    <lineage>
        <taxon>Bacteria</taxon>
        <taxon>Pseudomonadati</taxon>
        <taxon>Pseudomonadota</taxon>
        <taxon>Alphaproteobacteria</taxon>
        <taxon>Rhodobacterales</taxon>
        <taxon>Roseobacteraceae</taxon>
        <taxon>Ruegeria</taxon>
    </lineage>
</organism>
<dbReference type="Proteomes" id="UP000813672">
    <property type="component" value="Unassembled WGS sequence"/>
</dbReference>
<evidence type="ECO:0000313" key="4">
    <source>
        <dbReference type="Proteomes" id="UP000813672"/>
    </source>
</evidence>
<dbReference type="AlphaFoldDB" id="A0A9Q3WJW7"/>
<dbReference type="Pfam" id="PF13467">
    <property type="entry name" value="RHH_4"/>
    <property type="match status" value="1"/>
</dbReference>
<dbReference type="RefSeq" id="WP_234218673.1">
    <property type="nucleotide sequence ID" value="NZ_JAGQAF010000003.1"/>
</dbReference>
<feature type="region of interest" description="Disordered" evidence="1">
    <location>
        <begin position="117"/>
        <end position="137"/>
    </location>
</feature>
<dbReference type="InterPro" id="IPR038268">
    <property type="entry name" value="RHH_sf"/>
</dbReference>
<dbReference type="Gene3D" id="1.10.3990.20">
    <property type="entry name" value="protein bp1543"/>
    <property type="match status" value="1"/>
</dbReference>
<evidence type="ECO:0000259" key="2">
    <source>
        <dbReference type="Pfam" id="PF13467"/>
    </source>
</evidence>
<reference evidence="3" key="1">
    <citation type="journal article" date="2021" name="Environ. Microbiol.">
        <title>Cryptic niche differentiation of novel sediment ecotypes of Rugeria pomeroyi correlates with nitrate respiration.</title>
        <authorList>
            <person name="Lin X."/>
            <person name="McNichol J."/>
            <person name="Chu X."/>
            <person name="Qian Y."/>
            <person name="Luo H."/>
        </authorList>
    </citation>
    <scope>NUCLEOTIDE SEQUENCE</scope>
    <source>
        <strain evidence="3">SZCCDBB064</strain>
    </source>
</reference>
<evidence type="ECO:0000256" key="1">
    <source>
        <dbReference type="SAM" id="MobiDB-lite"/>
    </source>
</evidence>
<feature type="domain" description="Ribbon-helix-helix" evidence="2">
    <location>
        <begin position="9"/>
        <end position="69"/>
    </location>
</feature>
<dbReference type="InterPro" id="IPR027373">
    <property type="entry name" value="RHH_dom"/>
</dbReference>
<gene>
    <name evidence="3" type="ORF">KBY27_05275</name>
</gene>
<evidence type="ECO:0000313" key="3">
    <source>
        <dbReference type="EMBL" id="MCE8536858.1"/>
    </source>
</evidence>
<comment type="caution">
    <text evidence="3">The sequence shown here is derived from an EMBL/GenBank/DDBJ whole genome shotgun (WGS) entry which is preliminary data.</text>
</comment>
<sequence length="137" mass="15640">MKSHLKLGNIYVSGKRTSIRLEPQVWRALKEIAARENCKMADLTNLISLTKRPDISVTSAMRLFAIQYFQDASSDEGHARAGHGHFSLMMRRAKINEEEKKFFSGYLKGEALISQVDSDDPQETPIMRRGKLQSQRE</sequence>
<accession>A0A9Q3WJW7</accession>